<dbReference type="SUPFAM" id="SSF46785">
    <property type="entry name" value="Winged helix' DNA-binding domain"/>
    <property type="match status" value="1"/>
</dbReference>
<feature type="region of interest" description="Disordered" evidence="6">
    <location>
        <begin position="412"/>
        <end position="500"/>
    </location>
</feature>
<feature type="compositionally biased region" description="Polar residues" evidence="6">
    <location>
        <begin position="728"/>
        <end position="737"/>
    </location>
</feature>
<dbReference type="FunFam" id="1.10.10.10:FF:000173">
    <property type="entry name" value="Heat shock transcription factor Hsf1"/>
    <property type="match status" value="1"/>
</dbReference>
<feature type="region of interest" description="Disordered" evidence="6">
    <location>
        <begin position="707"/>
        <end position="757"/>
    </location>
</feature>
<feature type="domain" description="HSF-type DNA-binding" evidence="7">
    <location>
        <begin position="135"/>
        <end position="242"/>
    </location>
</feature>
<evidence type="ECO:0000256" key="1">
    <source>
        <dbReference type="ARBA" id="ARBA00004123"/>
    </source>
</evidence>
<dbReference type="InterPro" id="IPR000232">
    <property type="entry name" value="HSF_DNA-bd"/>
</dbReference>
<evidence type="ECO:0000313" key="8">
    <source>
        <dbReference type="EMBL" id="USP75694.1"/>
    </source>
</evidence>
<evidence type="ECO:0000259" key="7">
    <source>
        <dbReference type="SMART" id="SM00415"/>
    </source>
</evidence>
<comment type="similarity">
    <text evidence="2 5">Belongs to the HSF family.</text>
</comment>
<dbReference type="Gene3D" id="1.10.10.10">
    <property type="entry name" value="Winged helix-like DNA-binding domain superfamily/Winged helix DNA-binding domain"/>
    <property type="match status" value="1"/>
</dbReference>
<organism evidence="8 9">
    <name type="scientific">Curvularia clavata</name>
    <dbReference type="NCBI Taxonomy" id="95742"/>
    <lineage>
        <taxon>Eukaryota</taxon>
        <taxon>Fungi</taxon>
        <taxon>Dikarya</taxon>
        <taxon>Ascomycota</taxon>
        <taxon>Pezizomycotina</taxon>
        <taxon>Dothideomycetes</taxon>
        <taxon>Pleosporomycetidae</taxon>
        <taxon>Pleosporales</taxon>
        <taxon>Pleosporineae</taxon>
        <taxon>Pleosporaceae</taxon>
        <taxon>Curvularia</taxon>
    </lineage>
</organism>
<dbReference type="EMBL" id="CP089275">
    <property type="protein sequence ID" value="USP75694.1"/>
    <property type="molecule type" value="Genomic_DNA"/>
</dbReference>
<feature type="compositionally biased region" description="Polar residues" evidence="6">
    <location>
        <begin position="448"/>
        <end position="472"/>
    </location>
</feature>
<keyword evidence="3" id="KW-0238">DNA-binding</keyword>
<evidence type="ECO:0000256" key="6">
    <source>
        <dbReference type="SAM" id="MobiDB-lite"/>
    </source>
</evidence>
<feature type="compositionally biased region" description="Polar residues" evidence="6">
    <location>
        <begin position="416"/>
        <end position="439"/>
    </location>
</feature>
<evidence type="ECO:0000256" key="2">
    <source>
        <dbReference type="ARBA" id="ARBA00006403"/>
    </source>
</evidence>
<protein>
    <recommendedName>
        <fullName evidence="7">HSF-type DNA-binding domain-containing protein</fullName>
    </recommendedName>
</protein>
<feature type="region of interest" description="Disordered" evidence="6">
    <location>
        <begin position="1"/>
        <end position="25"/>
    </location>
</feature>
<feature type="compositionally biased region" description="Basic and acidic residues" evidence="6">
    <location>
        <begin position="473"/>
        <end position="485"/>
    </location>
</feature>
<dbReference type="OrthoDB" id="60033at2759"/>
<dbReference type="PANTHER" id="PTHR10015:SF427">
    <property type="entry name" value="HEAT SHOCK FACTOR PROTEIN"/>
    <property type="match status" value="1"/>
</dbReference>
<evidence type="ECO:0000256" key="3">
    <source>
        <dbReference type="ARBA" id="ARBA00023125"/>
    </source>
</evidence>
<feature type="region of interest" description="Disordered" evidence="6">
    <location>
        <begin position="242"/>
        <end position="270"/>
    </location>
</feature>
<dbReference type="GO" id="GO:0003700">
    <property type="term" value="F:DNA-binding transcription factor activity"/>
    <property type="evidence" value="ECO:0007669"/>
    <property type="project" value="InterPro"/>
</dbReference>
<name>A0A9Q8Z6D3_CURCL</name>
<comment type="subcellular location">
    <subcellularLocation>
        <location evidence="1">Nucleus</location>
    </subcellularLocation>
</comment>
<accession>A0A9Q8Z6D3</accession>
<feature type="compositionally biased region" description="Polar residues" evidence="6">
    <location>
        <begin position="486"/>
        <end position="495"/>
    </location>
</feature>
<dbReference type="InterPro" id="IPR036388">
    <property type="entry name" value="WH-like_DNA-bd_sf"/>
</dbReference>
<dbReference type="PRINTS" id="PR00056">
    <property type="entry name" value="HSFDOMAIN"/>
</dbReference>
<dbReference type="PANTHER" id="PTHR10015">
    <property type="entry name" value="HEAT SHOCK TRANSCRIPTION FACTOR"/>
    <property type="match status" value="1"/>
</dbReference>
<evidence type="ECO:0000256" key="4">
    <source>
        <dbReference type="ARBA" id="ARBA00023242"/>
    </source>
</evidence>
<evidence type="ECO:0000313" key="9">
    <source>
        <dbReference type="Proteomes" id="UP001056012"/>
    </source>
</evidence>
<dbReference type="VEuPathDB" id="FungiDB:yc1106_02968"/>
<keyword evidence="4" id="KW-0539">Nucleus</keyword>
<sequence length="757" mass="84580">MSNRKRRAPVASPQPPAQTYQHDIPAPADQYINWTDPAMASDMNFNDPPLYDNYGATIPSGHNRVVSLDGYNDGAEMSNQLVRRNTNQQLAPAPRRNQWDGFTSPQQQWETVDDDEELEQKAALAKKDAQAKRKQIPPFVQKLSSFLDNNKNENLIRWSDDGNSFIVLDEDEFARTLIPELFKHNNYASFVRQLNMYGFHKKVGLSDNSMKASETKAKAPSEYYNKYFKRGRPELLWLIQKPKNPLSGPKRKRDEENKVDDDDDRKYIQDSGGGGYVEEVAVRGNEQMAMIPRSEYNSLRVEVRELQQQQKLISNVLTQIKRQNEELYSRATSFQALHDRHENSINAILTFLATFYNRSLEGNANGMNLADMFPSARQQPHGNVVDVDDYPMQDAHKTSQLQRNKRPLAILPAPAPNQQDYLAPTTTGRATTVSPTTRPLASPITRPGSRQQVFRPSASVNRQQSQSAFSEQSGRDSVHGSHVKSEATSNGTTPLPGNDAIMSAIQNANASAGQSTTQAPDFDYAAALSNYQTQDGHVPLTQQQRNEVLSQIVNNTAEQNTDNALTNPNPPEMSRLLDDLAQYQATQQQLEMLQKLSDQQDSKIQHIHDRILPLSPTGRIEGMGDQNSYFDTNGLGEPGQYDLNMDNFVHDDDFFTDNPTNADVTTQPHINGTSTVLPDFNFDTAASLDEPTADSFTFPDINGGDDVGHLGVSVPGDDSTESNRMDSLGSSTTTSPAATVEEVEDETRKRSPKRRKK</sequence>
<dbReference type="AlphaFoldDB" id="A0A9Q8Z6D3"/>
<dbReference type="Proteomes" id="UP001056012">
    <property type="component" value="Chromosome 2"/>
</dbReference>
<dbReference type="SMART" id="SM00415">
    <property type="entry name" value="HSF"/>
    <property type="match status" value="1"/>
</dbReference>
<proteinExistence type="inferred from homology"/>
<dbReference type="GO" id="GO:0005634">
    <property type="term" value="C:nucleus"/>
    <property type="evidence" value="ECO:0007669"/>
    <property type="project" value="UniProtKB-SubCell"/>
</dbReference>
<evidence type="ECO:0000256" key="5">
    <source>
        <dbReference type="RuleBase" id="RU004020"/>
    </source>
</evidence>
<dbReference type="Pfam" id="PF00447">
    <property type="entry name" value="HSF_DNA-bind"/>
    <property type="match status" value="1"/>
</dbReference>
<keyword evidence="9" id="KW-1185">Reference proteome</keyword>
<reference evidence="8" key="1">
    <citation type="submission" date="2021-12" db="EMBL/GenBank/DDBJ databases">
        <title>Curvularia clavata genome.</title>
        <authorList>
            <person name="Cao Y."/>
        </authorList>
    </citation>
    <scope>NUCLEOTIDE SEQUENCE</scope>
    <source>
        <strain evidence="8">Yc1106</strain>
    </source>
</reference>
<dbReference type="GO" id="GO:0043565">
    <property type="term" value="F:sequence-specific DNA binding"/>
    <property type="evidence" value="ECO:0007669"/>
    <property type="project" value="InterPro"/>
</dbReference>
<dbReference type="InterPro" id="IPR036390">
    <property type="entry name" value="WH_DNA-bd_sf"/>
</dbReference>
<gene>
    <name evidence="8" type="ORF">yc1106_02968</name>
</gene>